<dbReference type="Proteomes" id="UP000276133">
    <property type="component" value="Unassembled WGS sequence"/>
</dbReference>
<comment type="caution">
    <text evidence="1">The sequence shown here is derived from an EMBL/GenBank/DDBJ whole genome shotgun (WGS) entry which is preliminary data.</text>
</comment>
<evidence type="ECO:0000313" key="1">
    <source>
        <dbReference type="EMBL" id="RNA09898.1"/>
    </source>
</evidence>
<proteinExistence type="predicted"/>
<keyword evidence="2" id="KW-1185">Reference proteome</keyword>
<accession>A0A3M7QG25</accession>
<dbReference type="EMBL" id="REGN01006344">
    <property type="protein sequence ID" value="RNA09898.1"/>
    <property type="molecule type" value="Genomic_DNA"/>
</dbReference>
<dbReference type="GO" id="GO:0003964">
    <property type="term" value="F:RNA-directed DNA polymerase activity"/>
    <property type="evidence" value="ECO:0007669"/>
    <property type="project" value="UniProtKB-KW"/>
</dbReference>
<reference evidence="1 2" key="1">
    <citation type="journal article" date="2018" name="Sci. Rep.">
        <title>Genomic signatures of local adaptation to the degree of environmental predictability in rotifers.</title>
        <authorList>
            <person name="Franch-Gras L."/>
            <person name="Hahn C."/>
            <person name="Garcia-Roger E.M."/>
            <person name="Carmona M.J."/>
            <person name="Serra M."/>
            <person name="Gomez A."/>
        </authorList>
    </citation>
    <scope>NUCLEOTIDE SEQUENCE [LARGE SCALE GENOMIC DNA]</scope>
    <source>
        <strain evidence="1">HYR1</strain>
    </source>
</reference>
<keyword evidence="1" id="KW-0808">Transferase</keyword>
<dbReference type="AlphaFoldDB" id="A0A3M7QG25"/>
<sequence>MVDEIKQRCSSRLNLIKILSNKKWGLNYNTLGNLHKSLIGSIIDYSFPCLNSFSNTNIKKIQVLQNSTVRFILKLKYDVPSNIMHHEALNKLKLLTVSNRLFELDERYVAGGLRHSVPLVVKLVDEYKEGFESRYVEYPIPLCNCYLTISSFFPELFNIQQILHVRSFSSAQLKQINKK</sequence>
<keyword evidence="1" id="KW-0548">Nucleotidyltransferase</keyword>
<organism evidence="1 2">
    <name type="scientific">Brachionus plicatilis</name>
    <name type="common">Marine rotifer</name>
    <name type="synonym">Brachionus muelleri</name>
    <dbReference type="NCBI Taxonomy" id="10195"/>
    <lineage>
        <taxon>Eukaryota</taxon>
        <taxon>Metazoa</taxon>
        <taxon>Spiralia</taxon>
        <taxon>Gnathifera</taxon>
        <taxon>Rotifera</taxon>
        <taxon>Eurotatoria</taxon>
        <taxon>Monogononta</taxon>
        <taxon>Pseudotrocha</taxon>
        <taxon>Ploima</taxon>
        <taxon>Brachionidae</taxon>
        <taxon>Brachionus</taxon>
    </lineage>
</organism>
<protein>
    <submittedName>
        <fullName evidence="1">RNA-directed DNA polymerase from mobile element jockey-like</fullName>
    </submittedName>
</protein>
<gene>
    <name evidence="1" type="ORF">BpHYR1_048225</name>
</gene>
<evidence type="ECO:0000313" key="2">
    <source>
        <dbReference type="Proteomes" id="UP000276133"/>
    </source>
</evidence>
<keyword evidence="1" id="KW-0695">RNA-directed DNA polymerase</keyword>
<name>A0A3M7QG25_BRAPC</name>